<proteinExistence type="predicted"/>
<evidence type="ECO:0000313" key="1">
    <source>
        <dbReference type="EMBL" id="KAF9653437.1"/>
    </source>
</evidence>
<name>A0ACB6ZV67_THEGA</name>
<gene>
    <name evidence="1" type="ORF">BDM02DRAFT_1918715</name>
</gene>
<evidence type="ECO:0000313" key="2">
    <source>
        <dbReference type="Proteomes" id="UP000886501"/>
    </source>
</evidence>
<comment type="caution">
    <text evidence="1">The sequence shown here is derived from an EMBL/GenBank/DDBJ whole genome shotgun (WGS) entry which is preliminary data.</text>
</comment>
<reference evidence="1" key="2">
    <citation type="journal article" date="2020" name="Nat. Commun.">
        <title>Large-scale genome sequencing of mycorrhizal fungi provides insights into the early evolution of symbiotic traits.</title>
        <authorList>
            <person name="Miyauchi S."/>
            <person name="Kiss E."/>
            <person name="Kuo A."/>
            <person name="Drula E."/>
            <person name="Kohler A."/>
            <person name="Sanchez-Garcia M."/>
            <person name="Morin E."/>
            <person name="Andreopoulos B."/>
            <person name="Barry K.W."/>
            <person name="Bonito G."/>
            <person name="Buee M."/>
            <person name="Carver A."/>
            <person name="Chen C."/>
            <person name="Cichocki N."/>
            <person name="Clum A."/>
            <person name="Culley D."/>
            <person name="Crous P.W."/>
            <person name="Fauchery L."/>
            <person name="Girlanda M."/>
            <person name="Hayes R.D."/>
            <person name="Keri Z."/>
            <person name="LaButti K."/>
            <person name="Lipzen A."/>
            <person name="Lombard V."/>
            <person name="Magnuson J."/>
            <person name="Maillard F."/>
            <person name="Murat C."/>
            <person name="Nolan M."/>
            <person name="Ohm R.A."/>
            <person name="Pangilinan J."/>
            <person name="Pereira M.F."/>
            <person name="Perotto S."/>
            <person name="Peter M."/>
            <person name="Pfister S."/>
            <person name="Riley R."/>
            <person name="Sitrit Y."/>
            <person name="Stielow J.B."/>
            <person name="Szollosi G."/>
            <person name="Zifcakova L."/>
            <person name="Stursova M."/>
            <person name="Spatafora J.W."/>
            <person name="Tedersoo L."/>
            <person name="Vaario L.M."/>
            <person name="Yamada A."/>
            <person name="Yan M."/>
            <person name="Wang P."/>
            <person name="Xu J."/>
            <person name="Bruns T."/>
            <person name="Baldrian P."/>
            <person name="Vilgalys R."/>
            <person name="Dunand C."/>
            <person name="Henrissat B."/>
            <person name="Grigoriev I.V."/>
            <person name="Hibbett D."/>
            <person name="Nagy L.G."/>
            <person name="Martin F.M."/>
        </authorList>
    </citation>
    <scope>NUCLEOTIDE SEQUENCE</scope>
    <source>
        <strain evidence="1">P2</strain>
    </source>
</reference>
<reference evidence="1" key="1">
    <citation type="submission" date="2019-10" db="EMBL/GenBank/DDBJ databases">
        <authorList>
            <consortium name="DOE Joint Genome Institute"/>
            <person name="Kuo A."/>
            <person name="Miyauchi S."/>
            <person name="Kiss E."/>
            <person name="Drula E."/>
            <person name="Kohler A."/>
            <person name="Sanchez-Garcia M."/>
            <person name="Andreopoulos B."/>
            <person name="Barry K.W."/>
            <person name="Bonito G."/>
            <person name="Buee M."/>
            <person name="Carver A."/>
            <person name="Chen C."/>
            <person name="Cichocki N."/>
            <person name="Clum A."/>
            <person name="Culley D."/>
            <person name="Crous P.W."/>
            <person name="Fauchery L."/>
            <person name="Girlanda M."/>
            <person name="Hayes R."/>
            <person name="Keri Z."/>
            <person name="Labutti K."/>
            <person name="Lipzen A."/>
            <person name="Lombard V."/>
            <person name="Magnuson J."/>
            <person name="Maillard F."/>
            <person name="Morin E."/>
            <person name="Murat C."/>
            <person name="Nolan M."/>
            <person name="Ohm R."/>
            <person name="Pangilinan J."/>
            <person name="Pereira M."/>
            <person name="Perotto S."/>
            <person name="Peter M."/>
            <person name="Riley R."/>
            <person name="Sitrit Y."/>
            <person name="Stielow B."/>
            <person name="Szollosi G."/>
            <person name="Zifcakova L."/>
            <person name="Stursova M."/>
            <person name="Spatafora J.W."/>
            <person name="Tedersoo L."/>
            <person name="Vaario L.-M."/>
            <person name="Yamada A."/>
            <person name="Yan M."/>
            <person name="Wang P."/>
            <person name="Xu J."/>
            <person name="Bruns T."/>
            <person name="Baldrian P."/>
            <person name="Vilgalys R."/>
            <person name="Henrissat B."/>
            <person name="Grigoriev I.V."/>
            <person name="Hibbett D."/>
            <person name="Nagy L.G."/>
            <person name="Martin F.M."/>
        </authorList>
    </citation>
    <scope>NUCLEOTIDE SEQUENCE</scope>
    <source>
        <strain evidence="1">P2</strain>
    </source>
</reference>
<organism evidence="1 2">
    <name type="scientific">Thelephora ganbajun</name>
    <name type="common">Ganba fungus</name>
    <dbReference type="NCBI Taxonomy" id="370292"/>
    <lineage>
        <taxon>Eukaryota</taxon>
        <taxon>Fungi</taxon>
        <taxon>Dikarya</taxon>
        <taxon>Basidiomycota</taxon>
        <taxon>Agaricomycotina</taxon>
        <taxon>Agaricomycetes</taxon>
        <taxon>Thelephorales</taxon>
        <taxon>Thelephoraceae</taxon>
        <taxon>Thelephora</taxon>
    </lineage>
</organism>
<accession>A0ACB6ZV67</accession>
<protein>
    <submittedName>
        <fullName evidence="1">DUF625-domain-containing protein</fullName>
    </submittedName>
</protein>
<dbReference type="EMBL" id="MU117964">
    <property type="protein sequence ID" value="KAF9653437.1"/>
    <property type="molecule type" value="Genomic_DNA"/>
</dbReference>
<sequence>MSTVDAAAIHSDRHLFARDSAQPEEIPTVSPNQVAIPSSYSPGTIHSSVLDEDATLHHDKDFEPLDLSHDPSIPPGESIPASIQVLDDVPGHIGVTTEDMVSSDDSQDWTEGDSQEHKRVKVYELVGSHWEDQGTAFCYGHFDESTNEAQLIARSETDLDNTILCTTIRSCDVYQRQQETLIVWTEPDGVDYALSFQEAEGCAEVWNFIAEVQQHMKASEDHGFGPMSGTGPDADLLAASKLRGSLPEPRMNYIPEIDRIIKILSRATAVKEKMCEWMQREGYIISLIEVFTKSEDLESLNDLHALCRCMQTILLLNDHTIYEHILDDCIFMGVMGILEYDPEFPNHKANYRDFLRQNTRFHAPIPIRDEAIERKIHHTYRLQFLKDVVLARVLDDSTFNVINSCILFNQMDIINHVQHDRFFLAYVVQPFLEEGVSGVRWWRERLKEFDDNRARSDESMDMDGPPLQILSSANGDAESKADLDAKRRSIVLMLQQLCAMGKNVQLPTRLTLFRNLIDRAILFPVQWALTQDENDEQGKQTIAAAGEILSVLLDHDINGVRGFVLRQMTEADGEQSNTLLLLMCKNMVRSRDLAVQSQIGDALRLMLEIPLNDPNDPTSQRAKDDPGVEKFLEYFYKSCIDTLYKPFGDIPEFRQLQKESTLPVSKERTNLFLYLCDLLCNFALQHSFRSHFFLLSSNISTRIASLLSSRDKHLRLAAFRFFRICLRINNRNLFNHLIKLDILQPIIDLSVKESGRDNLISSSCQEFFDHMRKENIKELINHCMTKHEAQIRKLAETPLGGPRFSALIRRWEMNVEPLPEIKEEPEAKPEKGLNGLRWGQGRGLNRDEERYFSEDGPDEDDHPTPLISSPSFPPSKASGTSLLKRKRSTGNGRAVGGSPQMSLPRTLPIGNLVGYGGDDEDDEDGDSDLFGGASHLPKRRLSVSSDEGSSASGPPATPRLSYRRIGSQSPTFQPLPSPDDDEDEEDTLLESLVTGPAIKLSSTPSTPSTTKSAASPTSSSPGSGPMKMGEKRRRRDDDDDDDEWMLERLATKAKRISNAVGNCGDNTEGGSKKIKLILNKLGSNLSTPSQMPTSGSDGG</sequence>
<dbReference type="Proteomes" id="UP000886501">
    <property type="component" value="Unassembled WGS sequence"/>
</dbReference>
<keyword evidence="2" id="KW-1185">Reference proteome</keyword>